<evidence type="ECO:0000313" key="2">
    <source>
        <dbReference type="Proteomes" id="UP000789525"/>
    </source>
</evidence>
<evidence type="ECO:0000313" key="1">
    <source>
        <dbReference type="EMBL" id="CAG8561249.1"/>
    </source>
</evidence>
<name>A0ACA9M5F4_9GLOM</name>
<dbReference type="EMBL" id="CAJVPT010009402">
    <property type="protein sequence ID" value="CAG8561249.1"/>
    <property type="molecule type" value="Genomic_DNA"/>
</dbReference>
<protein>
    <submittedName>
        <fullName evidence="1">13878_t:CDS:1</fullName>
    </submittedName>
</protein>
<reference evidence="1" key="1">
    <citation type="submission" date="2021-06" db="EMBL/GenBank/DDBJ databases">
        <authorList>
            <person name="Kallberg Y."/>
            <person name="Tangrot J."/>
            <person name="Rosling A."/>
        </authorList>
    </citation>
    <scope>NUCLEOTIDE SEQUENCE</scope>
    <source>
        <strain evidence="1">CL356</strain>
    </source>
</reference>
<comment type="caution">
    <text evidence="1">The sequence shown here is derived from an EMBL/GenBank/DDBJ whole genome shotgun (WGS) entry which is preliminary data.</text>
</comment>
<sequence length="255" mass="29800">MILLDYHNIVIEEALKQPIIGLEPTALDMTVVDFDGVSYRISTFQSKNVIKFSVVMQCYKELLQWGVQDMLQREYSPYCQTETEAGYDLSLEFVLQELPESREEREALVRKVSLIKRNLLAQPFERAFEQQAQFEEEKKTDPTPDLMQINYRDQEAIYIQAQHDRVTVIFSTLFKEETDRIFGRVFLQEFVDARRRPAIQNAPQVLYSSKEPPLEIRHLPELQNAGESEDIGYVTFGSYMSPTFMFFIQLITLPC</sequence>
<keyword evidence="2" id="KW-1185">Reference proteome</keyword>
<accession>A0ACA9M5F4</accession>
<proteinExistence type="predicted"/>
<organism evidence="1 2">
    <name type="scientific">Acaulospora colombiana</name>
    <dbReference type="NCBI Taxonomy" id="27376"/>
    <lineage>
        <taxon>Eukaryota</taxon>
        <taxon>Fungi</taxon>
        <taxon>Fungi incertae sedis</taxon>
        <taxon>Mucoromycota</taxon>
        <taxon>Glomeromycotina</taxon>
        <taxon>Glomeromycetes</taxon>
        <taxon>Diversisporales</taxon>
        <taxon>Acaulosporaceae</taxon>
        <taxon>Acaulospora</taxon>
    </lineage>
</organism>
<gene>
    <name evidence="1" type="ORF">ACOLOM_LOCUS5242</name>
</gene>
<dbReference type="Proteomes" id="UP000789525">
    <property type="component" value="Unassembled WGS sequence"/>
</dbReference>